<dbReference type="SUPFAM" id="SSF54523">
    <property type="entry name" value="Pili subunits"/>
    <property type="match status" value="1"/>
</dbReference>
<dbReference type="InterPro" id="IPR027558">
    <property type="entry name" value="Pre_pil_HX9DG_C"/>
</dbReference>
<organism evidence="3 4">
    <name type="scientific">Kolteria novifilia</name>
    <dbReference type="NCBI Taxonomy" id="2527975"/>
    <lineage>
        <taxon>Bacteria</taxon>
        <taxon>Pseudomonadati</taxon>
        <taxon>Planctomycetota</taxon>
        <taxon>Planctomycetia</taxon>
        <taxon>Kolteriales</taxon>
        <taxon>Kolteriaceae</taxon>
        <taxon>Kolteria</taxon>
    </lineage>
</organism>
<feature type="transmembrane region" description="Helical" evidence="1">
    <location>
        <begin position="6"/>
        <end position="31"/>
    </location>
</feature>
<dbReference type="InterPro" id="IPR045584">
    <property type="entry name" value="Pilin-like"/>
</dbReference>
<dbReference type="InterPro" id="IPR011453">
    <property type="entry name" value="DUF1559"/>
</dbReference>
<dbReference type="PROSITE" id="PS00409">
    <property type="entry name" value="PROKAR_NTER_METHYL"/>
    <property type="match status" value="1"/>
</dbReference>
<dbReference type="Pfam" id="PF07596">
    <property type="entry name" value="SBP_bac_10"/>
    <property type="match status" value="1"/>
</dbReference>
<dbReference type="Gene3D" id="3.30.700.10">
    <property type="entry name" value="Glycoprotein, Type 4 Pilin"/>
    <property type="match status" value="1"/>
</dbReference>
<evidence type="ECO:0000259" key="2">
    <source>
        <dbReference type="Pfam" id="PF07596"/>
    </source>
</evidence>
<sequence length="339" mass="36991">MRRGIGGFTLVELLVVIAIIGVFVGLLLPAMRQARASADRRRCADRCRQIGLALGNYVNSFGVFPPGAVNRQVGIYLGDDRIDASSDTSDPGAPWTVMILPFLDQQSLHDRFNFSASFSVHADQRGRGANSEHQWQPLSIYQCPSDPTVGGAATGLSYFGVQGGGANADGWHDGANNHPPPAAPGNSQERRVTFDNGVMYPNSNVSPSRVRDGLSKTFVVGEQRFQLNRTKLQNIGGMPWFHFTWASGDRNSNAHAMPTTVAACVDPINRPQGRYYDGIDPAIYGIDHPSEIAGHQTRTFGSFHEGGCHFVMGDASVRFVDETIDLGLYRRLGNRRSRD</sequence>
<keyword evidence="4" id="KW-1185">Reference proteome</keyword>
<accession>A0A518B015</accession>
<dbReference type="Pfam" id="PF07963">
    <property type="entry name" value="N_methyl"/>
    <property type="match status" value="1"/>
</dbReference>
<evidence type="ECO:0000313" key="4">
    <source>
        <dbReference type="Proteomes" id="UP000317093"/>
    </source>
</evidence>
<keyword evidence="1" id="KW-0472">Membrane</keyword>
<dbReference type="Proteomes" id="UP000317093">
    <property type="component" value="Chromosome"/>
</dbReference>
<feature type="domain" description="DUF1559" evidence="2">
    <location>
        <begin position="33"/>
        <end position="326"/>
    </location>
</feature>
<dbReference type="OrthoDB" id="255848at2"/>
<dbReference type="PANTHER" id="PTHR30093:SF2">
    <property type="entry name" value="TYPE II SECRETION SYSTEM PROTEIN H"/>
    <property type="match status" value="1"/>
</dbReference>
<keyword evidence="1" id="KW-1133">Transmembrane helix</keyword>
<dbReference type="EMBL" id="CP036279">
    <property type="protein sequence ID" value="QDU60310.1"/>
    <property type="molecule type" value="Genomic_DNA"/>
</dbReference>
<protein>
    <recommendedName>
        <fullName evidence="2">DUF1559 domain-containing protein</fullName>
    </recommendedName>
</protein>
<name>A0A518B015_9BACT</name>
<dbReference type="NCBIfam" id="TIGR02532">
    <property type="entry name" value="IV_pilin_GFxxxE"/>
    <property type="match status" value="1"/>
</dbReference>
<keyword evidence="1" id="KW-0812">Transmembrane</keyword>
<dbReference type="NCBIfam" id="TIGR04294">
    <property type="entry name" value="pre_pil_HX9DG"/>
    <property type="match status" value="1"/>
</dbReference>
<proteinExistence type="predicted"/>
<evidence type="ECO:0000256" key="1">
    <source>
        <dbReference type="SAM" id="Phobius"/>
    </source>
</evidence>
<dbReference type="KEGG" id="knv:Pan216_11490"/>
<dbReference type="RefSeq" id="WP_145263661.1">
    <property type="nucleotide sequence ID" value="NZ_CP036279.1"/>
</dbReference>
<evidence type="ECO:0000313" key="3">
    <source>
        <dbReference type="EMBL" id="QDU60310.1"/>
    </source>
</evidence>
<gene>
    <name evidence="3" type="ORF">Pan216_11490</name>
</gene>
<dbReference type="PANTHER" id="PTHR30093">
    <property type="entry name" value="GENERAL SECRETION PATHWAY PROTEIN G"/>
    <property type="match status" value="1"/>
</dbReference>
<dbReference type="InterPro" id="IPR012902">
    <property type="entry name" value="N_methyl_site"/>
</dbReference>
<dbReference type="AlphaFoldDB" id="A0A518B015"/>
<reference evidence="3 4" key="1">
    <citation type="submission" date="2019-02" db="EMBL/GenBank/DDBJ databases">
        <title>Deep-cultivation of Planctomycetes and their phenomic and genomic characterization uncovers novel biology.</title>
        <authorList>
            <person name="Wiegand S."/>
            <person name="Jogler M."/>
            <person name="Boedeker C."/>
            <person name="Pinto D."/>
            <person name="Vollmers J."/>
            <person name="Rivas-Marin E."/>
            <person name="Kohn T."/>
            <person name="Peeters S.H."/>
            <person name="Heuer A."/>
            <person name="Rast P."/>
            <person name="Oberbeckmann S."/>
            <person name="Bunk B."/>
            <person name="Jeske O."/>
            <person name="Meyerdierks A."/>
            <person name="Storesund J.E."/>
            <person name="Kallscheuer N."/>
            <person name="Luecker S."/>
            <person name="Lage O.M."/>
            <person name="Pohl T."/>
            <person name="Merkel B.J."/>
            <person name="Hornburger P."/>
            <person name="Mueller R.-W."/>
            <person name="Bruemmer F."/>
            <person name="Labrenz M."/>
            <person name="Spormann A.M."/>
            <person name="Op den Camp H."/>
            <person name="Overmann J."/>
            <person name="Amann R."/>
            <person name="Jetten M.S.M."/>
            <person name="Mascher T."/>
            <person name="Medema M.H."/>
            <person name="Devos D.P."/>
            <person name="Kaster A.-K."/>
            <person name="Ovreas L."/>
            <person name="Rohde M."/>
            <person name="Galperin M.Y."/>
            <person name="Jogler C."/>
        </authorList>
    </citation>
    <scope>NUCLEOTIDE SEQUENCE [LARGE SCALE GENOMIC DNA]</scope>
    <source>
        <strain evidence="3 4">Pan216</strain>
    </source>
</reference>